<gene>
    <name evidence="1" type="ORF">GCM10010923_21780</name>
</gene>
<dbReference type="RefSeq" id="WP_188642711.1">
    <property type="nucleotide sequence ID" value="NZ_BMID01000001.1"/>
</dbReference>
<reference evidence="2" key="1">
    <citation type="journal article" date="2019" name="Int. J. Syst. Evol. Microbiol.">
        <title>The Global Catalogue of Microorganisms (GCM) 10K type strain sequencing project: providing services to taxonomists for standard genome sequencing and annotation.</title>
        <authorList>
            <consortium name="The Broad Institute Genomics Platform"/>
            <consortium name="The Broad Institute Genome Sequencing Center for Infectious Disease"/>
            <person name="Wu L."/>
            <person name="Ma J."/>
        </authorList>
    </citation>
    <scope>NUCLEOTIDE SEQUENCE [LARGE SCALE GENOMIC DNA]</scope>
    <source>
        <strain evidence="2">CGMCC 1.15297</strain>
    </source>
</reference>
<dbReference type="Proteomes" id="UP000603317">
    <property type="component" value="Unassembled WGS sequence"/>
</dbReference>
<proteinExistence type="predicted"/>
<accession>A0ABQ1FFG9</accession>
<dbReference type="EMBL" id="BMID01000001">
    <property type="protein sequence ID" value="GGA10847.1"/>
    <property type="molecule type" value="Genomic_DNA"/>
</dbReference>
<name>A0ABQ1FFG9_9SPHN</name>
<evidence type="ECO:0000313" key="1">
    <source>
        <dbReference type="EMBL" id="GGA10847.1"/>
    </source>
</evidence>
<organism evidence="1 2">
    <name type="scientific">Blastomonas marina</name>
    <dbReference type="NCBI Taxonomy" id="1867408"/>
    <lineage>
        <taxon>Bacteria</taxon>
        <taxon>Pseudomonadati</taxon>
        <taxon>Pseudomonadota</taxon>
        <taxon>Alphaproteobacteria</taxon>
        <taxon>Sphingomonadales</taxon>
        <taxon>Sphingomonadaceae</taxon>
        <taxon>Blastomonas</taxon>
    </lineage>
</organism>
<keyword evidence="2" id="KW-1185">Reference proteome</keyword>
<sequence length="92" mass="10431">MQFDDLLQRYFATTELSEISPDTLAAGIEHCRVDLGLERDPGKRFSLWAMLYMLDAAPALDVAFEDEEDREAARNFMDLMAASQERDGAEPE</sequence>
<protein>
    <submittedName>
        <fullName evidence="1">Uncharacterized protein</fullName>
    </submittedName>
</protein>
<comment type="caution">
    <text evidence="1">The sequence shown here is derived from an EMBL/GenBank/DDBJ whole genome shotgun (WGS) entry which is preliminary data.</text>
</comment>
<evidence type="ECO:0000313" key="2">
    <source>
        <dbReference type="Proteomes" id="UP000603317"/>
    </source>
</evidence>